<evidence type="ECO:0000313" key="2">
    <source>
        <dbReference type="EnsemblProtists" id="HpaP805005"/>
    </source>
</evidence>
<organism evidence="2 3">
    <name type="scientific">Hyaloperonospora arabidopsidis (strain Emoy2)</name>
    <name type="common">Downy mildew agent</name>
    <name type="synonym">Peronospora arabidopsidis</name>
    <dbReference type="NCBI Taxonomy" id="559515"/>
    <lineage>
        <taxon>Eukaryota</taxon>
        <taxon>Sar</taxon>
        <taxon>Stramenopiles</taxon>
        <taxon>Oomycota</taxon>
        <taxon>Peronosporomycetes</taxon>
        <taxon>Peronosporales</taxon>
        <taxon>Peronosporaceae</taxon>
        <taxon>Hyaloperonospora</taxon>
    </lineage>
</organism>
<dbReference type="eggNOG" id="ENOG502S4AP">
    <property type="taxonomic scope" value="Eukaryota"/>
</dbReference>
<proteinExistence type="predicted"/>
<dbReference type="VEuPathDB" id="FungiDB:HpaG805005"/>
<evidence type="ECO:0000256" key="1">
    <source>
        <dbReference type="SAM" id="MobiDB-lite"/>
    </source>
</evidence>
<dbReference type="HOGENOM" id="CLU_651266_0_0_1"/>
<name>M4BFD6_HYAAE</name>
<dbReference type="Proteomes" id="UP000011713">
    <property type="component" value="Unassembled WGS sequence"/>
</dbReference>
<dbReference type="EnsemblProtists" id="HpaT805005">
    <property type="protein sequence ID" value="HpaP805005"/>
    <property type="gene ID" value="HpaG805005"/>
</dbReference>
<reference evidence="3" key="1">
    <citation type="journal article" date="2010" name="Science">
        <title>Signatures of adaptation to obligate biotrophy in the Hyaloperonospora arabidopsidis genome.</title>
        <authorList>
            <person name="Baxter L."/>
            <person name="Tripathy S."/>
            <person name="Ishaque N."/>
            <person name="Boot N."/>
            <person name="Cabral A."/>
            <person name="Kemen E."/>
            <person name="Thines M."/>
            <person name="Ah-Fong A."/>
            <person name="Anderson R."/>
            <person name="Badejoko W."/>
            <person name="Bittner-Eddy P."/>
            <person name="Boore J.L."/>
            <person name="Chibucos M.C."/>
            <person name="Coates M."/>
            <person name="Dehal P."/>
            <person name="Delehaunty K."/>
            <person name="Dong S."/>
            <person name="Downton P."/>
            <person name="Dumas B."/>
            <person name="Fabro G."/>
            <person name="Fronick C."/>
            <person name="Fuerstenberg S.I."/>
            <person name="Fulton L."/>
            <person name="Gaulin E."/>
            <person name="Govers F."/>
            <person name="Hughes L."/>
            <person name="Humphray S."/>
            <person name="Jiang R.H."/>
            <person name="Judelson H."/>
            <person name="Kamoun S."/>
            <person name="Kyung K."/>
            <person name="Meijer H."/>
            <person name="Minx P."/>
            <person name="Morris P."/>
            <person name="Nelson J."/>
            <person name="Phuntumart V."/>
            <person name="Qutob D."/>
            <person name="Rehmany A."/>
            <person name="Rougon-Cardoso A."/>
            <person name="Ryden P."/>
            <person name="Torto-Alalibo T."/>
            <person name="Studholme D."/>
            <person name="Wang Y."/>
            <person name="Win J."/>
            <person name="Wood J."/>
            <person name="Clifton S.W."/>
            <person name="Rogers J."/>
            <person name="Van den Ackerveken G."/>
            <person name="Jones J.D."/>
            <person name="McDowell J.M."/>
            <person name="Beynon J."/>
            <person name="Tyler B.M."/>
        </authorList>
    </citation>
    <scope>NUCLEOTIDE SEQUENCE [LARGE SCALE GENOMIC DNA]</scope>
    <source>
        <strain evidence="3">Emoy2</strain>
    </source>
</reference>
<keyword evidence="3" id="KW-1185">Reference proteome</keyword>
<dbReference type="AlphaFoldDB" id="M4BFD6"/>
<accession>M4BFD6</accession>
<reference evidence="2" key="2">
    <citation type="submission" date="2015-06" db="UniProtKB">
        <authorList>
            <consortium name="EnsemblProtists"/>
        </authorList>
    </citation>
    <scope>IDENTIFICATION</scope>
    <source>
        <strain evidence="2">Emoy2</strain>
    </source>
</reference>
<dbReference type="PANTHER" id="PTHR35213">
    <property type="entry name" value="RING-TYPE DOMAIN-CONTAINING PROTEIN-RELATED"/>
    <property type="match status" value="1"/>
</dbReference>
<evidence type="ECO:0000313" key="3">
    <source>
        <dbReference type="Proteomes" id="UP000011713"/>
    </source>
</evidence>
<protein>
    <submittedName>
        <fullName evidence="2">Uncharacterized protein</fullName>
    </submittedName>
</protein>
<dbReference type="InParanoid" id="M4BFD6"/>
<sequence length="467" mass="52123">MKGWRSSSYAAARTSDRQLFPSDVPAVSSVMRLDIYQELGSRGDTGAASTTRTPIDAAVSVSRVDQPLPQSSLDVYKRGCPISVESSSCSLPQISMQPMLLGSPSMSQERDFAGCRRLNYPHSIDPLTIRSLTKSLLIPLIHQDSPLVMKQLRTSRDFSHQVAPPYVHADHFSQVKANKVRTSVKKRRRVVTPDTTPCQPSYESEYGQAVSETSKVLKRSRCGHNTGPVKEGDLTAPNVRGNSERMEKFDSRIKVGSHLRYSRDEEVATDSATVTEMLALALSIQPNVKRCEPSPHPTMAFKSKDLLTSAGFVRNRHGEVDWVATFLNVGFDSSSIYALMCPLRKGRWKLEEERYTLGLLQLIENGTILLRHGQSIRGYIGEKLHSDDMRVLKKLSNCKMFHFAKLINPRLATKEDLDMTAVGSHEGLKRLDRLRGEFLRSVQLEALVAVRKHLSDSSLCDLLSVRA</sequence>
<feature type="region of interest" description="Disordered" evidence="1">
    <location>
        <begin position="217"/>
        <end position="240"/>
    </location>
</feature>
<dbReference type="PANTHER" id="PTHR35213:SF3">
    <property type="entry name" value="MYB-LIKE DOMAIN-CONTAINING PROTEIN"/>
    <property type="match status" value="1"/>
</dbReference>
<dbReference type="EMBL" id="JH598203">
    <property type="status" value="NOT_ANNOTATED_CDS"/>
    <property type="molecule type" value="Genomic_DNA"/>
</dbReference>